<reference evidence="3" key="1">
    <citation type="submission" date="2017-11" db="EMBL/GenBank/DDBJ databases">
        <authorList>
            <person name="Kuznetsova I."/>
            <person name="Sazanova A."/>
            <person name="Chirak E."/>
            <person name="Safronova V."/>
            <person name="Willems A."/>
        </authorList>
    </citation>
    <scope>NUCLEOTIDE SEQUENCE [LARGE SCALE GENOMIC DNA]</scope>
    <source>
        <strain evidence="3">PEPV15</strain>
    </source>
</reference>
<keyword evidence="2" id="KW-0808">Transferase</keyword>
<accession>A0A2P7AZJ2</accession>
<evidence type="ECO:0000313" key="2">
    <source>
        <dbReference type="EMBL" id="PSH59632.1"/>
    </source>
</evidence>
<dbReference type="Proteomes" id="UP000241158">
    <property type="component" value="Unassembled WGS sequence"/>
</dbReference>
<evidence type="ECO:0000313" key="3">
    <source>
        <dbReference type="Proteomes" id="UP000241158"/>
    </source>
</evidence>
<evidence type="ECO:0000259" key="1">
    <source>
        <dbReference type="Pfam" id="PF00535"/>
    </source>
</evidence>
<dbReference type="EMBL" id="PGGN01000001">
    <property type="protein sequence ID" value="PSH59632.1"/>
    <property type="molecule type" value="Genomic_DNA"/>
</dbReference>
<organism evidence="2 3">
    <name type="scientific">Phyllobacterium endophyticum</name>
    <dbReference type="NCBI Taxonomy" id="1149773"/>
    <lineage>
        <taxon>Bacteria</taxon>
        <taxon>Pseudomonadati</taxon>
        <taxon>Pseudomonadota</taxon>
        <taxon>Alphaproteobacteria</taxon>
        <taxon>Hyphomicrobiales</taxon>
        <taxon>Phyllobacteriaceae</taxon>
        <taxon>Phyllobacterium</taxon>
    </lineage>
</organism>
<feature type="domain" description="Glycosyltransferase 2-like" evidence="1">
    <location>
        <begin position="21"/>
        <end position="201"/>
    </location>
</feature>
<comment type="caution">
    <text evidence="2">The sequence shown here is derived from an EMBL/GenBank/DDBJ whole genome shotgun (WGS) entry which is preliminary data.</text>
</comment>
<dbReference type="SUPFAM" id="SSF53448">
    <property type="entry name" value="Nucleotide-diphospho-sugar transferases"/>
    <property type="match status" value="1"/>
</dbReference>
<dbReference type="PANTHER" id="PTHR43179">
    <property type="entry name" value="RHAMNOSYLTRANSFERASE WBBL"/>
    <property type="match status" value="1"/>
</dbReference>
<proteinExistence type="predicted"/>
<dbReference type="OrthoDB" id="9771846at2"/>
<name>A0A2P7AZJ2_9HYPH</name>
<dbReference type="AlphaFoldDB" id="A0A2P7AZJ2"/>
<keyword evidence="3" id="KW-1185">Reference proteome</keyword>
<dbReference type="PANTHER" id="PTHR43179:SF10">
    <property type="entry name" value="GLYCOSYL TRANSFERASE"/>
    <property type="match status" value="1"/>
</dbReference>
<dbReference type="Gene3D" id="3.90.550.10">
    <property type="entry name" value="Spore Coat Polysaccharide Biosynthesis Protein SpsA, Chain A"/>
    <property type="match status" value="1"/>
</dbReference>
<sequence>MPEPVNMELTACVVVFKPDRLTVIRTLKSLRQALDSLPPQLVKLTIVDNSPGNADHTWLQEVLGEFPCEIISGQGNVGFARANNLVLGNVGKYHLVLNPDVEMEADALEQALAFMRDNDDCALLTPQAFNPDGSKQYLCKRYPTLFDLFLRGFAPAWLKSSFRKRLDRYEMRDQPANAIAWDPPIVSGCFMLFRGEVFEKLQGFDSRYLLYFEDFDISLRTGEIARIAYVPSVRIVHEGGRAADKGLWHIWQFMRSAAIFFRQHSMKIF</sequence>
<protein>
    <submittedName>
        <fullName evidence="2">Glycosyl transferase</fullName>
    </submittedName>
</protein>
<dbReference type="RefSeq" id="WP_106714934.1">
    <property type="nucleotide sequence ID" value="NZ_JACHXT010000002.1"/>
</dbReference>
<dbReference type="GO" id="GO:0016740">
    <property type="term" value="F:transferase activity"/>
    <property type="evidence" value="ECO:0007669"/>
    <property type="project" value="UniProtKB-KW"/>
</dbReference>
<dbReference type="Pfam" id="PF00535">
    <property type="entry name" value="Glycos_transf_2"/>
    <property type="match status" value="1"/>
</dbReference>
<dbReference type="InterPro" id="IPR001173">
    <property type="entry name" value="Glyco_trans_2-like"/>
</dbReference>
<dbReference type="InterPro" id="IPR029044">
    <property type="entry name" value="Nucleotide-diphossugar_trans"/>
</dbReference>
<gene>
    <name evidence="2" type="ORF">CU100_02325</name>
</gene>